<dbReference type="InterPro" id="IPR043605">
    <property type="entry name" value="DUF883_C"/>
</dbReference>
<dbReference type="PANTHER" id="PTHR35893">
    <property type="entry name" value="INNER MEMBRANE PROTEIN-RELATED"/>
    <property type="match status" value="1"/>
</dbReference>
<dbReference type="AlphaFoldDB" id="A0A7W2IAM6"/>
<dbReference type="EMBL" id="JACEZT010000002">
    <property type="protein sequence ID" value="MBA5636313.1"/>
    <property type="molecule type" value="Genomic_DNA"/>
</dbReference>
<evidence type="ECO:0000256" key="2">
    <source>
        <dbReference type="SAM" id="Phobius"/>
    </source>
</evidence>
<name>A0A7W2IAM6_9BURK</name>
<feature type="region of interest" description="Disordered" evidence="1">
    <location>
        <begin position="1"/>
        <end position="23"/>
    </location>
</feature>
<dbReference type="PANTHER" id="PTHR35893:SF3">
    <property type="entry name" value="INNER MEMBRANE PROTEIN"/>
    <property type="match status" value="1"/>
</dbReference>
<sequence>MEQTVQQGNGAVNGNVAQGQAANHEAREKLMNDLKLVIGDAESWLKEAKRNAAHSAGEAQARFDDTLRTAKTDLLRLQDSMTARGKLAAQSANGYVKGHAWQAVGLGAAVGVIAGLLLARR</sequence>
<dbReference type="Proteomes" id="UP000534388">
    <property type="component" value="Unassembled WGS sequence"/>
</dbReference>
<dbReference type="RefSeq" id="WP_182160452.1">
    <property type="nucleotide sequence ID" value="NZ_JACEZT010000002.1"/>
</dbReference>
<gene>
    <name evidence="4" type="ORF">H3H37_04525</name>
</gene>
<dbReference type="Pfam" id="PF19029">
    <property type="entry name" value="DUF883_C"/>
    <property type="match status" value="1"/>
</dbReference>
<dbReference type="InterPro" id="IPR010279">
    <property type="entry name" value="YqjD/ElaB"/>
</dbReference>
<keyword evidence="2" id="KW-0812">Transmembrane</keyword>
<dbReference type="GO" id="GO:0043022">
    <property type="term" value="F:ribosome binding"/>
    <property type="evidence" value="ECO:0007669"/>
    <property type="project" value="InterPro"/>
</dbReference>
<keyword evidence="5" id="KW-1185">Reference proteome</keyword>
<evidence type="ECO:0000256" key="1">
    <source>
        <dbReference type="SAM" id="MobiDB-lite"/>
    </source>
</evidence>
<protein>
    <submittedName>
        <fullName evidence="4">DUF883 family protein</fullName>
    </submittedName>
</protein>
<proteinExistence type="predicted"/>
<evidence type="ECO:0000313" key="5">
    <source>
        <dbReference type="Proteomes" id="UP000534388"/>
    </source>
</evidence>
<accession>A0A7W2IAM6</accession>
<evidence type="ECO:0000313" key="4">
    <source>
        <dbReference type="EMBL" id="MBA5636313.1"/>
    </source>
</evidence>
<keyword evidence="2" id="KW-1133">Transmembrane helix</keyword>
<feature type="transmembrane region" description="Helical" evidence="2">
    <location>
        <begin position="100"/>
        <end position="119"/>
    </location>
</feature>
<feature type="domain" description="DUF883" evidence="3">
    <location>
        <begin position="95"/>
        <end position="121"/>
    </location>
</feature>
<comment type="caution">
    <text evidence="4">The sequence shown here is derived from an EMBL/GenBank/DDBJ whole genome shotgun (WGS) entry which is preliminary data.</text>
</comment>
<evidence type="ECO:0000259" key="3">
    <source>
        <dbReference type="Pfam" id="PF19029"/>
    </source>
</evidence>
<organism evidence="4 5">
    <name type="scientific">Rugamonas brunnea</name>
    <dbReference type="NCBI Taxonomy" id="2758569"/>
    <lineage>
        <taxon>Bacteria</taxon>
        <taxon>Pseudomonadati</taxon>
        <taxon>Pseudomonadota</taxon>
        <taxon>Betaproteobacteria</taxon>
        <taxon>Burkholderiales</taxon>
        <taxon>Oxalobacteraceae</taxon>
        <taxon>Telluria group</taxon>
        <taxon>Rugamonas</taxon>
    </lineage>
</organism>
<keyword evidence="2" id="KW-0472">Membrane</keyword>
<reference evidence="4 5" key="1">
    <citation type="submission" date="2020-07" db="EMBL/GenBank/DDBJ databases">
        <title>Novel species isolated from subtropical streams in China.</title>
        <authorList>
            <person name="Lu H."/>
        </authorList>
    </citation>
    <scope>NUCLEOTIDE SEQUENCE [LARGE SCALE GENOMIC DNA]</scope>
    <source>
        <strain evidence="4 5">LX20W</strain>
    </source>
</reference>